<sequence length="460" mass="52288" precursor="true">MKKIRSYISKILVLSLILTSLLFSGGTYAENLVEYSPQKITTTAYKAGIERPEDFFKDKEKAKEWERKEAERVEKGLEKVEKEALAEYKKNASEISKYSRERNYFYDYEIKENPFEKDYKDLKSAISKNKLDKPMYVYYFESADRFAFKGEIRGNTENEISLEKFNEFKDTVQDRLFKQDGFKDISLYEPGNQDSKPTPLLVHLKLPKGTGMLPYQQSNESVSTLIEQGYSVKVDKTVRIVIGGKQYIKVEASLVSSLDFKEDVAKGDSWGKENYNDWSNKLTPEQLADINGYMRGDYVAINKYLLENGPTNNPDPKLDSQINNIENALKSKPIPSNLTVYRRAGAPEFGLEISSPGYNFNIEANVNAFKEKWEGQTLTYQNFVSTSIGSANMSAFAPRKIVLRISIPKGSPGAYLSAIPGYGGEYEVLLNHGSKFKINKVDTYKDKTTTKLIVDATLLN</sequence>
<dbReference type="RefSeq" id="WP_102822212.1">
    <property type="nucleotide sequence ID" value="NZ_LJCL01000008.1"/>
</dbReference>
<feature type="domain" description="ADP ribosyltransferase" evidence="2">
    <location>
        <begin position="268"/>
        <end position="459"/>
    </location>
</feature>
<keyword evidence="1" id="KW-0732">Signal</keyword>
<dbReference type="InterPro" id="IPR016013">
    <property type="entry name" value="Binary_toxinA_clost-typ"/>
</dbReference>
<protein>
    <submittedName>
        <fullName evidence="3">ADP-ribosyltransferase subunit CdtA</fullName>
    </submittedName>
</protein>
<dbReference type="GO" id="GO:0016740">
    <property type="term" value="F:transferase activity"/>
    <property type="evidence" value="ECO:0007669"/>
    <property type="project" value="UniProtKB-KW"/>
</dbReference>
<dbReference type="Pfam" id="PF03496">
    <property type="entry name" value="ADPrib_exo_Tox"/>
    <property type="match status" value="2"/>
</dbReference>
<dbReference type="PROSITE" id="PS51996">
    <property type="entry name" value="TR_MART"/>
    <property type="match status" value="2"/>
</dbReference>
<keyword evidence="3" id="KW-0614">Plasmid</keyword>
<dbReference type="EMBL" id="MG973074">
    <property type="protein sequence ID" value="AYD68680.1"/>
    <property type="molecule type" value="Genomic_DNA"/>
</dbReference>
<evidence type="ECO:0000256" key="1">
    <source>
        <dbReference type="SAM" id="SignalP"/>
    </source>
</evidence>
<dbReference type="CDD" id="cd00233">
    <property type="entry name" value="VIP2"/>
    <property type="match status" value="1"/>
</dbReference>
<geneLocation type="plasmid" evidence="3">
    <name>pHSJD-312</name>
</geneLocation>
<name>A0A386JBY6_CLODI</name>
<feature type="domain" description="ADP ribosyltransferase" evidence="2">
    <location>
        <begin position="62"/>
        <end position="254"/>
    </location>
</feature>
<organism evidence="3">
    <name type="scientific">Clostridioides difficile</name>
    <name type="common">Peptoclostridium difficile</name>
    <dbReference type="NCBI Taxonomy" id="1496"/>
    <lineage>
        <taxon>Bacteria</taxon>
        <taxon>Bacillati</taxon>
        <taxon>Bacillota</taxon>
        <taxon>Clostridia</taxon>
        <taxon>Peptostreptococcales</taxon>
        <taxon>Peptostreptococcaceae</taxon>
        <taxon>Clostridioides</taxon>
    </lineage>
</organism>
<dbReference type="GO" id="GO:0005576">
    <property type="term" value="C:extracellular region"/>
    <property type="evidence" value="ECO:0007669"/>
    <property type="project" value="InterPro"/>
</dbReference>
<dbReference type="AlphaFoldDB" id="A0A386JBY6"/>
<feature type="signal peptide" evidence="1">
    <location>
        <begin position="1"/>
        <end position="29"/>
    </location>
</feature>
<accession>A0A386JBY6</accession>
<reference evidence="3" key="1">
    <citation type="journal article" date="2018" name="Sci. Rep.">
        <title>Novel Clade C-I Clostridium difficile strains escape diagnostic tests, differ in pathogenicity potential and carry toxins on extrachromosomal elements.</title>
        <authorList>
            <person name="Ramirez-Vargas G."/>
            <person name="Lopez-Urena D."/>
            <person name="Badilla A."/>
            <person name="Orozco-Aguilar J."/>
            <person name="Murillo T."/>
            <person name="Rojas P."/>
            <person name="Riedel T."/>
            <person name="Overmann J."/>
            <person name="Gonzalez G."/>
            <person name="Chaves-Olarte E."/>
            <person name="Quesada-Gomez C."/>
            <person name="Rodriguez C."/>
        </authorList>
    </citation>
    <scope>NUCLEOTIDE SEQUENCE</scope>
    <source>
        <strain evidence="3">HSJD-312</strain>
        <plasmid evidence="3">pHSJD-312</plasmid>
    </source>
</reference>
<dbReference type="Gene3D" id="3.90.176.10">
    <property type="entry name" value="Toxin ADP-ribosyltransferase, Chain A, domain 1"/>
    <property type="match status" value="2"/>
</dbReference>
<dbReference type="PRINTS" id="PR01390">
    <property type="entry name" value="BINARYTOXINA"/>
</dbReference>
<proteinExistence type="predicted"/>
<dbReference type="InterPro" id="IPR003540">
    <property type="entry name" value="ADP-ribosyltransferase"/>
</dbReference>
<evidence type="ECO:0000259" key="2">
    <source>
        <dbReference type="Pfam" id="PF03496"/>
    </source>
</evidence>
<feature type="chain" id="PRO_5017352872" evidence="1">
    <location>
        <begin position="30"/>
        <end position="460"/>
    </location>
</feature>
<evidence type="ECO:0000313" key="3">
    <source>
        <dbReference type="EMBL" id="AYD68680.1"/>
    </source>
</evidence>
<gene>
    <name evidence="3" type="ORF">pHSJD-312_00059</name>
</gene>
<keyword evidence="3" id="KW-0808">Transferase</keyword>
<dbReference type="SUPFAM" id="SSF56399">
    <property type="entry name" value="ADP-ribosylation"/>
    <property type="match status" value="2"/>
</dbReference>